<name>A0ACC2JMC9_9PEZI</name>
<organism evidence="1 2">
    <name type="scientific">Lasiodiplodia mahajangana</name>
    <dbReference type="NCBI Taxonomy" id="1108764"/>
    <lineage>
        <taxon>Eukaryota</taxon>
        <taxon>Fungi</taxon>
        <taxon>Dikarya</taxon>
        <taxon>Ascomycota</taxon>
        <taxon>Pezizomycotina</taxon>
        <taxon>Dothideomycetes</taxon>
        <taxon>Dothideomycetes incertae sedis</taxon>
        <taxon>Botryosphaeriales</taxon>
        <taxon>Botryosphaeriaceae</taxon>
        <taxon>Lasiodiplodia</taxon>
    </lineage>
</organism>
<evidence type="ECO:0000313" key="2">
    <source>
        <dbReference type="Proteomes" id="UP001153332"/>
    </source>
</evidence>
<protein>
    <submittedName>
        <fullName evidence="1">Uncharacterized protein</fullName>
    </submittedName>
</protein>
<proteinExistence type="predicted"/>
<dbReference type="Proteomes" id="UP001153332">
    <property type="component" value="Unassembled WGS sequence"/>
</dbReference>
<reference evidence="1" key="1">
    <citation type="submission" date="2022-12" db="EMBL/GenBank/DDBJ databases">
        <title>Genome Sequence of Lasiodiplodia mahajangana.</title>
        <authorList>
            <person name="Buettner E."/>
        </authorList>
    </citation>
    <scope>NUCLEOTIDE SEQUENCE</scope>
    <source>
        <strain evidence="1">VT137</strain>
    </source>
</reference>
<accession>A0ACC2JMC9</accession>
<gene>
    <name evidence="1" type="ORF">O1611_g5062</name>
</gene>
<evidence type="ECO:0000313" key="1">
    <source>
        <dbReference type="EMBL" id="KAJ8128575.1"/>
    </source>
</evidence>
<comment type="caution">
    <text evidence="1">The sequence shown here is derived from an EMBL/GenBank/DDBJ whole genome shotgun (WGS) entry which is preliminary data.</text>
</comment>
<dbReference type="EMBL" id="JAPUUL010001025">
    <property type="protein sequence ID" value="KAJ8128575.1"/>
    <property type="molecule type" value="Genomic_DNA"/>
</dbReference>
<sequence length="107" mass="11785">MSVNGKCDPKFQEVRSLFEAAVASGSETGASIAVNIDGEDVIDLWGGFVDSERTKPWNEDTIVNVWSSTKCLASLVVLKLVDQGIIDVDEKVSKYWYVFGGSYNYKP</sequence>
<keyword evidence="2" id="KW-1185">Reference proteome</keyword>